<dbReference type="AlphaFoldDB" id="A0A8K0TVL8"/>
<accession>A0A8K0TVL8</accession>
<evidence type="ECO:0000256" key="4">
    <source>
        <dbReference type="ARBA" id="ARBA00023163"/>
    </source>
</evidence>
<dbReference type="PROSITE" id="PS00463">
    <property type="entry name" value="ZN2_CY6_FUNGAL_1"/>
    <property type="match status" value="1"/>
</dbReference>
<feature type="compositionally biased region" description="Low complexity" evidence="6">
    <location>
        <begin position="91"/>
        <end position="101"/>
    </location>
</feature>
<dbReference type="PROSITE" id="PS50048">
    <property type="entry name" value="ZN2_CY6_FUNGAL_2"/>
    <property type="match status" value="1"/>
</dbReference>
<feature type="compositionally biased region" description="Polar residues" evidence="6">
    <location>
        <begin position="232"/>
        <end position="241"/>
    </location>
</feature>
<dbReference type="PANTHER" id="PTHR47660">
    <property type="entry name" value="TRANSCRIPTION FACTOR WITH C2H2 AND ZN(2)-CYS(6) DNA BINDING DOMAIN (EUROFUNG)-RELATED-RELATED"/>
    <property type="match status" value="1"/>
</dbReference>
<dbReference type="Proteomes" id="UP000813385">
    <property type="component" value="Unassembled WGS sequence"/>
</dbReference>
<dbReference type="OrthoDB" id="3498215at2759"/>
<evidence type="ECO:0000256" key="1">
    <source>
        <dbReference type="ARBA" id="ARBA00022723"/>
    </source>
</evidence>
<keyword evidence="1" id="KW-0479">Metal-binding</keyword>
<evidence type="ECO:0000259" key="7">
    <source>
        <dbReference type="PROSITE" id="PS50048"/>
    </source>
</evidence>
<proteinExistence type="predicted"/>
<name>A0A8K0TVL8_9PEZI</name>
<dbReference type="SMART" id="SM00066">
    <property type="entry name" value="GAL4"/>
    <property type="match status" value="1"/>
</dbReference>
<dbReference type="Gene3D" id="4.10.240.10">
    <property type="entry name" value="Zn(2)-C6 fungal-type DNA-binding domain"/>
    <property type="match status" value="1"/>
</dbReference>
<protein>
    <recommendedName>
        <fullName evidence="7">Zn(2)-C6 fungal-type domain-containing protein</fullName>
    </recommendedName>
</protein>
<keyword evidence="2" id="KW-0862">Zinc</keyword>
<feature type="region of interest" description="Disordered" evidence="6">
    <location>
        <begin position="53"/>
        <end position="110"/>
    </location>
</feature>
<feature type="region of interest" description="Disordered" evidence="6">
    <location>
        <begin position="217"/>
        <end position="274"/>
    </location>
</feature>
<feature type="domain" description="Zn(2)-C6 fungal-type" evidence="7">
    <location>
        <begin position="22"/>
        <end position="52"/>
    </location>
</feature>
<dbReference type="GO" id="GO:0000981">
    <property type="term" value="F:DNA-binding transcription factor activity, RNA polymerase II-specific"/>
    <property type="evidence" value="ECO:0007669"/>
    <property type="project" value="InterPro"/>
</dbReference>
<dbReference type="InterPro" id="IPR001138">
    <property type="entry name" value="Zn2Cys6_DnaBD"/>
</dbReference>
<evidence type="ECO:0000313" key="9">
    <source>
        <dbReference type="Proteomes" id="UP000813385"/>
    </source>
</evidence>
<evidence type="ECO:0000313" key="8">
    <source>
        <dbReference type="EMBL" id="KAH7376061.1"/>
    </source>
</evidence>
<dbReference type="InterPro" id="IPR036864">
    <property type="entry name" value="Zn2-C6_fun-type_DNA-bd_sf"/>
</dbReference>
<reference evidence="8" key="1">
    <citation type="journal article" date="2021" name="Nat. Commun.">
        <title>Genetic determinants of endophytism in the Arabidopsis root mycobiome.</title>
        <authorList>
            <person name="Mesny F."/>
            <person name="Miyauchi S."/>
            <person name="Thiergart T."/>
            <person name="Pickel B."/>
            <person name="Atanasova L."/>
            <person name="Karlsson M."/>
            <person name="Huettel B."/>
            <person name="Barry K.W."/>
            <person name="Haridas S."/>
            <person name="Chen C."/>
            <person name="Bauer D."/>
            <person name="Andreopoulos W."/>
            <person name="Pangilinan J."/>
            <person name="LaButti K."/>
            <person name="Riley R."/>
            <person name="Lipzen A."/>
            <person name="Clum A."/>
            <person name="Drula E."/>
            <person name="Henrissat B."/>
            <person name="Kohler A."/>
            <person name="Grigoriev I.V."/>
            <person name="Martin F.M."/>
            <person name="Hacquard S."/>
        </authorList>
    </citation>
    <scope>NUCLEOTIDE SEQUENCE</scope>
    <source>
        <strain evidence="8">MPI-CAGE-AT-0016</strain>
    </source>
</reference>
<dbReference type="PANTHER" id="PTHR47660:SF2">
    <property type="entry name" value="TRANSCRIPTION FACTOR WITH C2H2 AND ZN(2)-CYS(6) DNA BINDING DOMAIN (EUROFUNG)"/>
    <property type="match status" value="1"/>
</dbReference>
<evidence type="ECO:0000256" key="2">
    <source>
        <dbReference type="ARBA" id="ARBA00022833"/>
    </source>
</evidence>
<organism evidence="8 9">
    <name type="scientific">Plectosphaerella cucumerina</name>
    <dbReference type="NCBI Taxonomy" id="40658"/>
    <lineage>
        <taxon>Eukaryota</taxon>
        <taxon>Fungi</taxon>
        <taxon>Dikarya</taxon>
        <taxon>Ascomycota</taxon>
        <taxon>Pezizomycotina</taxon>
        <taxon>Sordariomycetes</taxon>
        <taxon>Hypocreomycetidae</taxon>
        <taxon>Glomerellales</taxon>
        <taxon>Plectosphaerellaceae</taxon>
        <taxon>Plectosphaerella</taxon>
    </lineage>
</organism>
<evidence type="ECO:0000256" key="5">
    <source>
        <dbReference type="ARBA" id="ARBA00023242"/>
    </source>
</evidence>
<keyword evidence="4" id="KW-0804">Transcription</keyword>
<dbReference type="GO" id="GO:0008270">
    <property type="term" value="F:zinc ion binding"/>
    <property type="evidence" value="ECO:0007669"/>
    <property type="project" value="InterPro"/>
</dbReference>
<keyword evidence="9" id="KW-1185">Reference proteome</keyword>
<dbReference type="Pfam" id="PF00172">
    <property type="entry name" value="Zn_clus"/>
    <property type="match status" value="1"/>
</dbReference>
<comment type="caution">
    <text evidence="8">The sequence shown here is derived from an EMBL/GenBank/DDBJ whole genome shotgun (WGS) entry which is preliminary data.</text>
</comment>
<dbReference type="CDD" id="cd00067">
    <property type="entry name" value="GAL4"/>
    <property type="match status" value="1"/>
</dbReference>
<evidence type="ECO:0000256" key="3">
    <source>
        <dbReference type="ARBA" id="ARBA00023015"/>
    </source>
</evidence>
<feature type="compositionally biased region" description="Low complexity" evidence="6">
    <location>
        <begin position="253"/>
        <end position="271"/>
    </location>
</feature>
<gene>
    <name evidence="8" type="ORF">B0T11DRAFT_293619</name>
</gene>
<keyword evidence="3" id="KW-0805">Transcription regulation</keyword>
<sequence length="524" mass="57205">MPQTTSSTAKSKPDAAVVKHRACDECRTRKLACSKELDGCGRCRKEGWKCVYSPQKPMGRPRKRRLVDESDDQQASAPAELVPHQLAGHASSSSSSSPSPSQLQFTTLATPGNPLDMDYSAYYDTGDYGNMASMDMPFYDFSSANGLPQTYLGPEYADFSMGYAEPAFPASGLQFGGVDLLGGINFDEQDPANTQLSEDINNTAQDILALNAQFEERKAREAAPQEDEEEQTSLPSESTPGLSPPQPANNDTSSAASSSAGPSQPATPAAPKNVNLKPLPHASCTCLSRVYLALDSLTRLPEDIIEAMKVARGAARAAHDVIVCPICAQPAALDVTIPPTMQMFQNTMLLGTLLPTTANAYVKILEMIETTANEAKEKDEDLVFRLSEYGGYWGNMAFLDKIACHTADNYGNKVMKPEHWRLTVRALLKLDVYGYQVDRPSVINGAHISHRHLGLRDVIQAMEERSTRRHDLIDAMVASGQPHPLKSGQFSLMHCDETKNDKDERHCLKIVELARNALDKLVIA</sequence>
<dbReference type="SUPFAM" id="SSF57701">
    <property type="entry name" value="Zn2/Cys6 DNA-binding domain"/>
    <property type="match status" value="1"/>
</dbReference>
<evidence type="ECO:0000256" key="6">
    <source>
        <dbReference type="SAM" id="MobiDB-lite"/>
    </source>
</evidence>
<keyword evidence="5" id="KW-0539">Nucleus</keyword>
<dbReference type="EMBL" id="JAGPXD010000001">
    <property type="protein sequence ID" value="KAH7376061.1"/>
    <property type="molecule type" value="Genomic_DNA"/>
</dbReference>